<accession>A0A2T9YHQ0</accession>
<proteinExistence type="predicted"/>
<dbReference type="EMBL" id="MBFR01000182">
    <property type="protein sequence ID" value="PVU91876.1"/>
    <property type="molecule type" value="Genomic_DNA"/>
</dbReference>
<feature type="region of interest" description="Disordered" evidence="3">
    <location>
        <begin position="1"/>
        <end position="23"/>
    </location>
</feature>
<dbReference type="PROSITE" id="PS51778">
    <property type="entry name" value="VAST"/>
    <property type="match status" value="1"/>
</dbReference>
<evidence type="ECO:0000313" key="6">
    <source>
        <dbReference type="EMBL" id="PVU91876.1"/>
    </source>
</evidence>
<dbReference type="GO" id="GO:0016020">
    <property type="term" value="C:membrane"/>
    <property type="evidence" value="ECO:0007669"/>
    <property type="project" value="UniProtKB-SubCell"/>
</dbReference>
<dbReference type="InterPro" id="IPR031968">
    <property type="entry name" value="VASt"/>
</dbReference>
<name>A0A2T9YHQ0_9FUNG</name>
<evidence type="ECO:0000313" key="7">
    <source>
        <dbReference type="Proteomes" id="UP000245383"/>
    </source>
</evidence>
<sequence length="804" mass="92008">MFSAPLTNELPSSQNENNIPASPVIPRTNLDFFNKSANGTQSPSNIQLADKLRRRSFKNFDNSVQPSEKHLDLEYVDIPNYDDSSVDSNYSEISAKDITNHGDNSSSKPHKLAFLHAANRKIPKIAQDVLKTINEANNYSQLLDFSPQYTKDFNSRDFSIGVALEPVFYNNSYSFNSYIIIYSGSHPSHQSDDFYSQFNFKFQKQLNSTHSNYFQNSLVYKKSFTRFSTLISEYNKSIPIIYNTKDDIKLIFSLNVTKLKSKKTLDFLSKCYKHFPNIHVVDTNPNLSAAQHDSSENIPILIKHFTLDTHLGQTNILQPCIDDYLLLDNPNQISSIPNIAPDSKIDKKSALDSIIASIKKVQINRNKNHKKAKSIQSFTYNHEKKFSLNQFNNHTFNLSKPFSKDDKSQTYLAKMHYNAPISNSIPIKLEKNPNPNTDTNDIDTSDQLTLLGDDNTFSIYNKILNSNLYFNKNLPLSSYRTIMNSFYPLPISLVSENMLSNILLSLKPADFDINHFSTLEKTNKFSSSLLNEYNIKNMVVFLDPNDNSISQFQYSSPTTFFDGFKSTKKILTLNNSINQDSNTIKTNVVIEIPNVILGDCFRIHLERNITAEKRDGVSGTLIDIKYAIEWIKTSILMDSTTVLIENEVEMFVNAERSLLDKALNDYLISFKSDTIEQNNKYLDNEPNQSKNHLLLKIYNNINLNIVVSDINSFANETIDDIFKNFSFEEPNGLVETVTVNTIKIFKNYPNSDQPSTKVSTPLHNHPLLSNKNFHYTNFFVILFCFAITIFLYIIFFHLKESILP</sequence>
<protein>
    <recommendedName>
        <fullName evidence="5">VASt domain-containing protein</fullName>
    </recommendedName>
</protein>
<comment type="caution">
    <text evidence="6">The sequence shown here is derived from an EMBL/GenBank/DDBJ whole genome shotgun (WGS) entry which is preliminary data.</text>
</comment>
<keyword evidence="7" id="KW-1185">Reference proteome</keyword>
<evidence type="ECO:0000259" key="5">
    <source>
        <dbReference type="PROSITE" id="PS51778"/>
    </source>
</evidence>
<feature type="compositionally biased region" description="Polar residues" evidence="3">
    <location>
        <begin position="1"/>
        <end position="20"/>
    </location>
</feature>
<evidence type="ECO:0000256" key="4">
    <source>
        <dbReference type="SAM" id="Phobius"/>
    </source>
</evidence>
<feature type="domain" description="VASt" evidence="5">
    <location>
        <begin position="478"/>
        <end position="671"/>
    </location>
</feature>
<dbReference type="Proteomes" id="UP000245383">
    <property type="component" value="Unassembled WGS sequence"/>
</dbReference>
<keyword evidence="4" id="KW-1133">Transmembrane helix</keyword>
<reference evidence="6 7" key="1">
    <citation type="journal article" date="2018" name="MBio">
        <title>Comparative Genomics Reveals the Core Gene Toolbox for the Fungus-Insect Symbiosis.</title>
        <authorList>
            <person name="Wang Y."/>
            <person name="Stata M."/>
            <person name="Wang W."/>
            <person name="Stajich J.E."/>
            <person name="White M.M."/>
            <person name="Moncalvo J.M."/>
        </authorList>
    </citation>
    <scope>NUCLEOTIDE SEQUENCE [LARGE SCALE GENOMIC DNA]</scope>
    <source>
        <strain evidence="6 7">SWE-8-4</strain>
    </source>
</reference>
<dbReference type="AlphaFoldDB" id="A0A2T9YHQ0"/>
<gene>
    <name evidence="6" type="ORF">BB561_004154</name>
</gene>
<feature type="transmembrane region" description="Helical" evidence="4">
    <location>
        <begin position="778"/>
        <end position="798"/>
    </location>
</feature>
<keyword evidence="2 4" id="KW-0472">Membrane</keyword>
<evidence type="ECO:0000256" key="3">
    <source>
        <dbReference type="SAM" id="MobiDB-lite"/>
    </source>
</evidence>
<evidence type="ECO:0000256" key="2">
    <source>
        <dbReference type="ARBA" id="ARBA00023136"/>
    </source>
</evidence>
<evidence type="ECO:0000256" key="1">
    <source>
        <dbReference type="ARBA" id="ARBA00004370"/>
    </source>
</evidence>
<keyword evidence="4" id="KW-0812">Transmembrane</keyword>
<comment type="subcellular location">
    <subcellularLocation>
        <location evidence="1">Membrane</location>
    </subcellularLocation>
</comment>
<organism evidence="6 7">
    <name type="scientific">Smittium simulii</name>
    <dbReference type="NCBI Taxonomy" id="133385"/>
    <lineage>
        <taxon>Eukaryota</taxon>
        <taxon>Fungi</taxon>
        <taxon>Fungi incertae sedis</taxon>
        <taxon>Zoopagomycota</taxon>
        <taxon>Kickxellomycotina</taxon>
        <taxon>Harpellomycetes</taxon>
        <taxon>Harpellales</taxon>
        <taxon>Legeriomycetaceae</taxon>
        <taxon>Smittium</taxon>
    </lineage>
</organism>